<feature type="region of interest" description="Disordered" evidence="1">
    <location>
        <begin position="319"/>
        <end position="338"/>
    </location>
</feature>
<name>A0AAD1Y651_EUPCR</name>
<dbReference type="Proteomes" id="UP001295684">
    <property type="component" value="Unassembled WGS sequence"/>
</dbReference>
<feature type="region of interest" description="Disordered" evidence="1">
    <location>
        <begin position="228"/>
        <end position="256"/>
    </location>
</feature>
<proteinExistence type="predicted"/>
<dbReference type="AlphaFoldDB" id="A0AAD1Y651"/>
<comment type="caution">
    <text evidence="2">The sequence shown here is derived from an EMBL/GenBank/DDBJ whole genome shotgun (WGS) entry which is preliminary data.</text>
</comment>
<protein>
    <submittedName>
        <fullName evidence="2">Uncharacterized protein</fullName>
    </submittedName>
</protein>
<sequence>MISSVEILPKTKKLPKSFGKLPKHQKRHLFSHEKIKAGDTKKNILCVWKNHKSKDGNTCEISLVEASKNRQPQPNPQPYQSYKNIVKSKNMYAQNFFQMLHKNMEGSTKAFEDTKATDMSSILTSKELKIPCSTKSNKSNFCLEKPSVRRPFTGKNLNRDLEDVKTEEIYQKERVTSRREVRRRENLSKEDLYSLRGEIVVSRLKRGQSQDDSKTFVLLNHAPLNTFPTKFSNNKKKQKIPNGFKKNSFKTNSRNGVHNKTKVCRLKFGKKSIKRLNPKQRNSIKRRMNRLKNDSMTRTHSRAKKPNKKLENKFNHKGVYGQNSHEKLPLDSSIGSTSHSNIQVKDRISAQISIENLNSELINKESPKSRTKSPTATLKQHKLYQNLHKDLEKLSGKPKEAYNRRTTKGEEKWMNKRLTEMNSQRLNIQSSADDIHSRKIYCSSRQSQAKSILQHVLGSKKHKYTN</sequence>
<organism evidence="2 3">
    <name type="scientific">Euplotes crassus</name>
    <dbReference type="NCBI Taxonomy" id="5936"/>
    <lineage>
        <taxon>Eukaryota</taxon>
        <taxon>Sar</taxon>
        <taxon>Alveolata</taxon>
        <taxon>Ciliophora</taxon>
        <taxon>Intramacronucleata</taxon>
        <taxon>Spirotrichea</taxon>
        <taxon>Hypotrichia</taxon>
        <taxon>Euplotida</taxon>
        <taxon>Euplotidae</taxon>
        <taxon>Moneuplotes</taxon>
    </lineage>
</organism>
<evidence type="ECO:0000313" key="2">
    <source>
        <dbReference type="EMBL" id="CAI2386066.1"/>
    </source>
</evidence>
<reference evidence="2" key="1">
    <citation type="submission" date="2023-07" db="EMBL/GenBank/DDBJ databases">
        <authorList>
            <consortium name="AG Swart"/>
            <person name="Singh M."/>
            <person name="Singh A."/>
            <person name="Seah K."/>
            <person name="Emmerich C."/>
        </authorList>
    </citation>
    <scope>NUCLEOTIDE SEQUENCE</scope>
    <source>
        <strain evidence="2">DP1</strain>
    </source>
</reference>
<evidence type="ECO:0000256" key="1">
    <source>
        <dbReference type="SAM" id="MobiDB-lite"/>
    </source>
</evidence>
<gene>
    <name evidence="2" type="ORF">ECRASSUSDP1_LOCUS27667</name>
</gene>
<dbReference type="EMBL" id="CAMPGE010028547">
    <property type="protein sequence ID" value="CAI2386066.1"/>
    <property type="molecule type" value="Genomic_DNA"/>
</dbReference>
<accession>A0AAD1Y651</accession>
<evidence type="ECO:0000313" key="3">
    <source>
        <dbReference type="Proteomes" id="UP001295684"/>
    </source>
</evidence>
<keyword evidence="3" id="KW-1185">Reference proteome</keyword>